<accession>F2HIF2</accession>
<feature type="transmembrane region" description="Helical" evidence="1">
    <location>
        <begin position="386"/>
        <end position="405"/>
    </location>
</feature>
<evidence type="ECO:0000313" key="3">
    <source>
        <dbReference type="Proteomes" id="UP000243423"/>
    </source>
</evidence>
<organism evidence="2 3">
    <name type="scientific">Cryptomonas paramaecium</name>
    <dbReference type="NCBI Taxonomy" id="2898"/>
    <lineage>
        <taxon>Eukaryota</taxon>
        <taxon>Cryptophyceae</taxon>
        <taxon>Cryptomonadales</taxon>
        <taxon>Cryptomonadaceae</taxon>
        <taxon>Cryptomonas</taxon>
    </lineage>
</organism>
<keyword evidence="2" id="KW-0542">Nucleomorph</keyword>
<evidence type="ECO:0000256" key="1">
    <source>
        <dbReference type="SAM" id="Phobius"/>
    </source>
</evidence>
<evidence type="ECO:0000313" key="2">
    <source>
        <dbReference type="EMBL" id="AEA39076.1"/>
    </source>
</evidence>
<keyword evidence="1" id="KW-0472">Membrane</keyword>
<keyword evidence="1" id="KW-1133">Transmembrane helix</keyword>
<gene>
    <name evidence="2" type="ORF">CPARA_3gp418</name>
</gene>
<dbReference type="GeneID" id="10447332"/>
<feature type="transmembrane region" description="Helical" evidence="1">
    <location>
        <begin position="362"/>
        <end position="379"/>
    </location>
</feature>
<proteinExistence type="predicted"/>
<name>F2HIF2_9CRYP</name>
<protein>
    <submittedName>
        <fullName evidence="2">Uncharacterized protein</fullName>
    </submittedName>
</protein>
<sequence>MLTRIIHRHKILNEVSFINNLIINYSYNRCLDVFDLNYIFVSNIFLLYKIRMFRCIFSLFKFCKFNKNIKHITALHSRFFQRLSYNNFIYLLQNFVYLQICDVGILEKIFFELEFFYEKKNLKVFFCTLFSIWEIVFSDPSVIDHFLSYFKSCKDAKCDLNGYGQMYLTRIDLDYFFTSNIYEKFYIQQGKILTKRKNTPNYLFIFNRNSKRKFDLIAFKIKIKQNGFQCFFLNINYSRLKTTQCEKNNWFFFRNLHFFQKYIIYKYSYNLVIHKFKIFYWLLGFFEQEKLFNYFVFKFICNYNQINTQKYLKCLTHVNYICNLKMCVYFLSKYVNILKHKTNDFLSGIFFFNNIYIQKTRIIFLHPNYFAPIFVFSIFKNKFKTLRMFFFLKLIFFEEIFYNNLKSSINYMKIFKKNTFDKFRTHLQVAYNILKSFFLIIYLFRTRKSSIYQ</sequence>
<keyword evidence="1" id="KW-0812">Transmembrane</keyword>
<dbReference type="Proteomes" id="UP000243423">
    <property type="component" value="Nucleomorph 3"/>
</dbReference>
<dbReference type="EMBL" id="CP002174">
    <property type="protein sequence ID" value="AEA39076.1"/>
    <property type="molecule type" value="Genomic_DNA"/>
</dbReference>
<dbReference type="RefSeq" id="XP_003239974.1">
    <property type="nucleotide sequence ID" value="XM_003239926.1"/>
</dbReference>
<dbReference type="AlphaFoldDB" id="F2HIF2"/>
<geneLocation type="nucleomorph" evidence="2"/>
<reference evidence="2 3" key="1">
    <citation type="journal article" date="2011" name="Genome Biol. Evol.">
        <title>Complete nucleomorph genome sequence of the nonphotosynthetic alga Cryptomonas paramecium reveals a core nucleomorph gene set.</title>
        <authorList>
            <person name="Tanifuji G."/>
            <person name="Onodera N.T."/>
            <person name="Wheeler T.J."/>
            <person name="Dlutek M."/>
            <person name="Donaher N."/>
            <person name="Archibald J.M."/>
        </authorList>
    </citation>
    <scope>NUCLEOTIDE SEQUENCE [LARGE SCALE GENOMIC DNA]</scope>
    <source>
        <strain evidence="2 3">CCAP977/2A</strain>
    </source>
</reference>
<feature type="transmembrane region" description="Helical" evidence="1">
    <location>
        <begin position="425"/>
        <end position="444"/>
    </location>
</feature>